<evidence type="ECO:0000313" key="2">
    <source>
        <dbReference type="EMBL" id="CAE8636004.1"/>
    </source>
</evidence>
<reference evidence="2" key="1">
    <citation type="submission" date="2021-02" db="EMBL/GenBank/DDBJ databases">
        <authorList>
            <person name="Dougan E. K."/>
            <person name="Rhodes N."/>
            <person name="Thang M."/>
            <person name="Chan C."/>
        </authorList>
    </citation>
    <scope>NUCLEOTIDE SEQUENCE</scope>
</reference>
<dbReference type="Proteomes" id="UP000654075">
    <property type="component" value="Unassembled WGS sequence"/>
</dbReference>
<accession>A0A813HE89</accession>
<dbReference type="EMBL" id="CAJNNV010031390">
    <property type="protein sequence ID" value="CAE8636004.1"/>
    <property type="molecule type" value="Genomic_DNA"/>
</dbReference>
<proteinExistence type="predicted"/>
<feature type="non-terminal residue" evidence="2">
    <location>
        <position position="1"/>
    </location>
</feature>
<name>A0A813HE89_POLGL</name>
<organism evidence="2 3">
    <name type="scientific">Polarella glacialis</name>
    <name type="common">Dinoflagellate</name>
    <dbReference type="NCBI Taxonomy" id="89957"/>
    <lineage>
        <taxon>Eukaryota</taxon>
        <taxon>Sar</taxon>
        <taxon>Alveolata</taxon>
        <taxon>Dinophyceae</taxon>
        <taxon>Suessiales</taxon>
        <taxon>Suessiaceae</taxon>
        <taxon>Polarella</taxon>
    </lineage>
</organism>
<feature type="region of interest" description="Disordered" evidence="1">
    <location>
        <begin position="1"/>
        <end position="33"/>
    </location>
</feature>
<dbReference type="AlphaFoldDB" id="A0A813HE89"/>
<sequence length="98" mass="10591">VAVLKPGSAATTTSMLEHRRASGPGIKGHEGQCRQASNDLHQSIYTQIIPDIDDVSHCVDRNNSSNNNNNTNSNTIIKPRTDGGTHQTPSNLAWEVID</sequence>
<keyword evidence="3" id="KW-1185">Reference proteome</keyword>
<feature type="region of interest" description="Disordered" evidence="1">
    <location>
        <begin position="56"/>
        <end position="98"/>
    </location>
</feature>
<feature type="compositionally biased region" description="Low complexity" evidence="1">
    <location>
        <begin position="62"/>
        <end position="75"/>
    </location>
</feature>
<evidence type="ECO:0000256" key="1">
    <source>
        <dbReference type="SAM" id="MobiDB-lite"/>
    </source>
</evidence>
<comment type="caution">
    <text evidence="2">The sequence shown here is derived from an EMBL/GenBank/DDBJ whole genome shotgun (WGS) entry which is preliminary data.</text>
</comment>
<protein>
    <submittedName>
        <fullName evidence="2">Uncharacterized protein</fullName>
    </submittedName>
</protein>
<gene>
    <name evidence="2" type="ORF">PGLA1383_LOCUS51545</name>
</gene>
<evidence type="ECO:0000313" key="3">
    <source>
        <dbReference type="Proteomes" id="UP000654075"/>
    </source>
</evidence>